<feature type="domain" description="Ion transport" evidence="18">
    <location>
        <begin position="2164"/>
        <end position="2400"/>
    </location>
</feature>
<feature type="compositionally biased region" description="Basic and acidic residues" evidence="16">
    <location>
        <begin position="525"/>
        <end position="541"/>
    </location>
</feature>
<feature type="compositionally biased region" description="Basic residues" evidence="16">
    <location>
        <begin position="613"/>
        <end position="627"/>
    </location>
</feature>
<dbReference type="Pfam" id="PF00520">
    <property type="entry name" value="Ion_trans"/>
    <property type="match status" value="4"/>
</dbReference>
<keyword evidence="14" id="KW-0479">Metal-binding</keyword>
<feature type="compositionally biased region" description="Low complexity" evidence="16">
    <location>
        <begin position="633"/>
        <end position="644"/>
    </location>
</feature>
<dbReference type="InterPro" id="IPR002077">
    <property type="entry name" value="VDCCAlpha1"/>
</dbReference>
<feature type="transmembrane region" description="Helical" evidence="17">
    <location>
        <begin position="2289"/>
        <end position="2308"/>
    </location>
</feature>
<feature type="domain" description="Ion transport" evidence="18">
    <location>
        <begin position="1833"/>
        <end position="2112"/>
    </location>
</feature>
<dbReference type="GO" id="GO:0098703">
    <property type="term" value="P:calcium ion import across plasma membrane"/>
    <property type="evidence" value="ECO:0007669"/>
    <property type="project" value="TreeGrafter"/>
</dbReference>
<keyword evidence="3 15" id="KW-0109">Calcium transport</keyword>
<feature type="transmembrane region" description="Helical" evidence="17">
    <location>
        <begin position="2041"/>
        <end position="2064"/>
    </location>
</feature>
<feature type="compositionally biased region" description="Basic and acidic residues" evidence="16">
    <location>
        <begin position="2684"/>
        <end position="2693"/>
    </location>
</feature>
<evidence type="ECO:0000256" key="15">
    <source>
        <dbReference type="RuleBase" id="RU003808"/>
    </source>
</evidence>
<keyword evidence="13" id="KW-0407">Ion channel</keyword>
<keyword evidence="21" id="KW-1185">Reference proteome</keyword>
<evidence type="ECO:0000256" key="14">
    <source>
        <dbReference type="PIRSR" id="PIRSR602077-1"/>
    </source>
</evidence>
<keyword evidence="2" id="KW-0813">Transport</keyword>
<dbReference type="PANTHER" id="PTHR45628">
    <property type="entry name" value="VOLTAGE-DEPENDENT CALCIUM CHANNEL TYPE A SUBUNIT ALPHA-1"/>
    <property type="match status" value="1"/>
</dbReference>
<evidence type="ECO:0000256" key="2">
    <source>
        <dbReference type="ARBA" id="ARBA00022448"/>
    </source>
</evidence>
<evidence type="ECO:0000256" key="16">
    <source>
        <dbReference type="SAM" id="MobiDB-lite"/>
    </source>
</evidence>
<keyword evidence="8 15" id="KW-0851">Voltage-gated channel</keyword>
<feature type="domain" description="Ion transport" evidence="18">
    <location>
        <begin position="1114"/>
        <end position="1354"/>
    </location>
</feature>
<evidence type="ECO:0000256" key="10">
    <source>
        <dbReference type="ARBA" id="ARBA00023065"/>
    </source>
</evidence>
<feature type="compositionally biased region" description="Low complexity" evidence="16">
    <location>
        <begin position="196"/>
        <end position="221"/>
    </location>
</feature>
<feature type="transmembrane region" description="Helical" evidence="17">
    <location>
        <begin position="1423"/>
        <end position="1445"/>
    </location>
</feature>
<evidence type="ECO:0000256" key="5">
    <source>
        <dbReference type="ARBA" id="ARBA00022692"/>
    </source>
</evidence>
<keyword evidence="6" id="KW-0677">Repeat</keyword>
<dbReference type="Pfam" id="PF16905">
    <property type="entry name" value="GPHH"/>
    <property type="match status" value="1"/>
</dbReference>
<feature type="transmembrane region" description="Helical" evidence="17">
    <location>
        <begin position="1612"/>
        <end position="1638"/>
    </location>
</feature>
<feature type="region of interest" description="Disordered" evidence="16">
    <location>
        <begin position="157"/>
        <end position="258"/>
    </location>
</feature>
<feature type="region of interest" description="Disordered" evidence="16">
    <location>
        <begin position="2731"/>
        <end position="2770"/>
    </location>
</feature>
<feature type="compositionally biased region" description="Low complexity" evidence="16">
    <location>
        <begin position="2761"/>
        <end position="2770"/>
    </location>
</feature>
<evidence type="ECO:0000256" key="7">
    <source>
        <dbReference type="ARBA" id="ARBA00022837"/>
    </source>
</evidence>
<keyword evidence="11 17" id="KW-0472">Membrane</keyword>
<evidence type="ECO:0000256" key="6">
    <source>
        <dbReference type="ARBA" id="ARBA00022737"/>
    </source>
</evidence>
<feature type="transmembrane region" description="Helical" evidence="17">
    <location>
        <begin position="1537"/>
        <end position="1559"/>
    </location>
</feature>
<keyword evidence="5 17" id="KW-0812">Transmembrane</keyword>
<dbReference type="GO" id="GO:0046872">
    <property type="term" value="F:metal ion binding"/>
    <property type="evidence" value="ECO:0007669"/>
    <property type="project" value="UniProtKB-KW"/>
</dbReference>
<dbReference type="EMBL" id="JAIXMP010000014">
    <property type="protein sequence ID" value="KAI9262117.1"/>
    <property type="molecule type" value="Genomic_DNA"/>
</dbReference>
<evidence type="ECO:0000256" key="3">
    <source>
        <dbReference type="ARBA" id="ARBA00022568"/>
    </source>
</evidence>
<keyword evidence="10" id="KW-0406">Ion transport</keyword>
<feature type="region of interest" description="Disordered" evidence="16">
    <location>
        <begin position="1"/>
        <end position="77"/>
    </location>
</feature>
<feature type="domain" description="Ion transport" evidence="18">
    <location>
        <begin position="1422"/>
        <end position="1643"/>
    </location>
</feature>
<evidence type="ECO:0000256" key="9">
    <source>
        <dbReference type="ARBA" id="ARBA00022989"/>
    </source>
</evidence>
<evidence type="ECO:0000256" key="17">
    <source>
        <dbReference type="SAM" id="Phobius"/>
    </source>
</evidence>
<feature type="compositionally biased region" description="Polar residues" evidence="16">
    <location>
        <begin position="54"/>
        <end position="77"/>
    </location>
</feature>
<evidence type="ECO:0000313" key="21">
    <source>
        <dbReference type="Proteomes" id="UP001209540"/>
    </source>
</evidence>
<feature type="compositionally biased region" description="Low complexity" evidence="16">
    <location>
        <begin position="2738"/>
        <end position="2748"/>
    </location>
</feature>
<feature type="domain" description="Voltage-dependent L-type calcium channel IQ-associated" evidence="19">
    <location>
        <begin position="2419"/>
        <end position="2447"/>
    </location>
</feature>
<feature type="compositionally biased region" description="Basic residues" evidence="16">
    <location>
        <begin position="508"/>
        <end position="524"/>
    </location>
</feature>
<evidence type="ECO:0000256" key="11">
    <source>
        <dbReference type="ARBA" id="ARBA00023136"/>
    </source>
</evidence>
<feature type="compositionally biased region" description="Polar residues" evidence="16">
    <location>
        <begin position="698"/>
        <end position="714"/>
    </location>
</feature>
<feature type="compositionally biased region" description="Polar residues" evidence="16">
    <location>
        <begin position="177"/>
        <end position="195"/>
    </location>
</feature>
<feature type="transmembrane region" description="Helical" evidence="17">
    <location>
        <begin position="1184"/>
        <end position="1203"/>
    </location>
</feature>
<feature type="transmembrane region" description="Helical" evidence="17">
    <location>
        <begin position="1114"/>
        <end position="1134"/>
    </location>
</feature>
<reference evidence="20" key="2">
    <citation type="submission" date="2023-02" db="EMBL/GenBank/DDBJ databases">
        <authorList>
            <consortium name="DOE Joint Genome Institute"/>
            <person name="Mondo S.J."/>
            <person name="Chang Y."/>
            <person name="Wang Y."/>
            <person name="Ahrendt S."/>
            <person name="Andreopoulos W."/>
            <person name="Barry K."/>
            <person name="Beard J."/>
            <person name="Benny G.L."/>
            <person name="Blankenship S."/>
            <person name="Bonito G."/>
            <person name="Cuomo C."/>
            <person name="Desiro A."/>
            <person name="Gervers K.A."/>
            <person name="Hundley H."/>
            <person name="Kuo A."/>
            <person name="LaButti K."/>
            <person name="Lang B.F."/>
            <person name="Lipzen A."/>
            <person name="O'Donnell K."/>
            <person name="Pangilinan J."/>
            <person name="Reynolds N."/>
            <person name="Sandor L."/>
            <person name="Smith M.W."/>
            <person name="Tsang A."/>
            <person name="Grigoriev I.V."/>
            <person name="Stajich J.E."/>
            <person name="Spatafora J.W."/>
        </authorList>
    </citation>
    <scope>NUCLEOTIDE SEQUENCE</scope>
    <source>
        <strain evidence="20">RSA 2281</strain>
    </source>
</reference>
<evidence type="ECO:0000256" key="1">
    <source>
        <dbReference type="ARBA" id="ARBA00004141"/>
    </source>
</evidence>
<organism evidence="20 21">
    <name type="scientific">Phascolomyces articulosus</name>
    <dbReference type="NCBI Taxonomy" id="60185"/>
    <lineage>
        <taxon>Eukaryota</taxon>
        <taxon>Fungi</taxon>
        <taxon>Fungi incertae sedis</taxon>
        <taxon>Mucoromycota</taxon>
        <taxon>Mucoromycotina</taxon>
        <taxon>Mucoromycetes</taxon>
        <taxon>Mucorales</taxon>
        <taxon>Lichtheimiaceae</taxon>
        <taxon>Phascolomyces</taxon>
    </lineage>
</organism>
<dbReference type="PRINTS" id="PR00167">
    <property type="entry name" value="CACHANNEL"/>
</dbReference>
<feature type="compositionally biased region" description="Low complexity" evidence="16">
    <location>
        <begin position="569"/>
        <end position="581"/>
    </location>
</feature>
<feature type="compositionally biased region" description="Low complexity" evidence="16">
    <location>
        <begin position="495"/>
        <end position="504"/>
    </location>
</feature>
<feature type="non-terminal residue" evidence="20">
    <location>
        <position position="1"/>
    </location>
</feature>
<keyword evidence="7 14" id="KW-0106">Calcium</keyword>
<feature type="transmembrane region" description="Helical" evidence="17">
    <location>
        <begin position="847"/>
        <end position="864"/>
    </location>
</feature>
<feature type="transmembrane region" description="Helical" evidence="17">
    <location>
        <begin position="1908"/>
        <end position="1928"/>
    </location>
</feature>
<feature type="compositionally biased region" description="Polar residues" evidence="16">
    <location>
        <begin position="16"/>
        <end position="41"/>
    </location>
</feature>
<evidence type="ECO:0000256" key="8">
    <source>
        <dbReference type="ARBA" id="ARBA00022882"/>
    </source>
</evidence>
<dbReference type="Gene3D" id="1.10.238.10">
    <property type="entry name" value="EF-hand"/>
    <property type="match status" value="1"/>
</dbReference>
<feature type="transmembrane region" description="Helical" evidence="17">
    <location>
        <begin position="1324"/>
        <end position="1351"/>
    </location>
</feature>
<comment type="caution">
    <text evidence="20">The sequence shown here is derived from an EMBL/GenBank/DDBJ whole genome shotgun (WGS) entry which is preliminary data.</text>
</comment>
<evidence type="ECO:0000256" key="13">
    <source>
        <dbReference type="ARBA" id="ARBA00023303"/>
    </source>
</evidence>
<proteinExistence type="inferred from homology"/>
<feature type="transmembrane region" description="Helical" evidence="17">
    <location>
        <begin position="2227"/>
        <end position="2244"/>
    </location>
</feature>
<dbReference type="InterPro" id="IPR027359">
    <property type="entry name" value="Volt_channel_dom_sf"/>
</dbReference>
<keyword evidence="12" id="KW-0325">Glycoprotein</keyword>
<feature type="region of interest" description="Disordered" evidence="16">
    <location>
        <begin position="925"/>
        <end position="1044"/>
    </location>
</feature>
<feature type="transmembrane region" description="Helical" evidence="17">
    <location>
        <begin position="1973"/>
        <end position="1992"/>
    </location>
</feature>
<dbReference type="Gene3D" id="1.10.287.70">
    <property type="match status" value="4"/>
</dbReference>
<dbReference type="InterPro" id="IPR005821">
    <property type="entry name" value="Ion_trans_dom"/>
</dbReference>
<evidence type="ECO:0000259" key="18">
    <source>
        <dbReference type="Pfam" id="PF00520"/>
    </source>
</evidence>
<feature type="transmembrane region" description="Helical" evidence="17">
    <location>
        <begin position="1286"/>
        <end position="1304"/>
    </location>
</feature>
<feature type="transmembrane region" description="Helical" evidence="17">
    <location>
        <begin position="2084"/>
        <end position="2107"/>
    </location>
</feature>
<feature type="transmembrane region" description="Helical" evidence="17">
    <location>
        <begin position="2371"/>
        <end position="2396"/>
    </location>
</feature>
<feature type="transmembrane region" description="Helical" evidence="17">
    <location>
        <begin position="807"/>
        <end position="835"/>
    </location>
</feature>
<feature type="transmembrane region" description="Helical" evidence="17">
    <location>
        <begin position="1834"/>
        <end position="1852"/>
    </location>
</feature>
<feature type="transmembrane region" description="Helical" evidence="17">
    <location>
        <begin position="2197"/>
        <end position="2215"/>
    </location>
</feature>
<gene>
    <name evidence="20" type="ORF">BDA99DRAFT_572112</name>
</gene>
<evidence type="ECO:0000256" key="12">
    <source>
        <dbReference type="ARBA" id="ARBA00023180"/>
    </source>
</evidence>
<dbReference type="GO" id="GO:0008331">
    <property type="term" value="F:high voltage-gated calcium channel activity"/>
    <property type="evidence" value="ECO:0007669"/>
    <property type="project" value="TreeGrafter"/>
</dbReference>
<dbReference type="PANTHER" id="PTHR45628:SF7">
    <property type="entry name" value="VOLTAGE-DEPENDENT CALCIUM CHANNEL TYPE A SUBUNIT ALPHA-1"/>
    <property type="match status" value="1"/>
</dbReference>
<feature type="region of interest" description="Disordered" evidence="16">
    <location>
        <begin position="451"/>
        <end position="714"/>
    </location>
</feature>
<evidence type="ECO:0000256" key="4">
    <source>
        <dbReference type="ARBA" id="ARBA00022673"/>
    </source>
</evidence>
<feature type="region of interest" description="Disordered" evidence="16">
    <location>
        <begin position="2630"/>
        <end position="2701"/>
    </location>
</feature>
<reference evidence="20" key="1">
    <citation type="journal article" date="2022" name="IScience">
        <title>Evolution of zygomycete secretomes and the origins of terrestrial fungal ecologies.</title>
        <authorList>
            <person name="Chang Y."/>
            <person name="Wang Y."/>
            <person name="Mondo S."/>
            <person name="Ahrendt S."/>
            <person name="Andreopoulos W."/>
            <person name="Barry K."/>
            <person name="Beard J."/>
            <person name="Benny G.L."/>
            <person name="Blankenship S."/>
            <person name="Bonito G."/>
            <person name="Cuomo C."/>
            <person name="Desiro A."/>
            <person name="Gervers K.A."/>
            <person name="Hundley H."/>
            <person name="Kuo A."/>
            <person name="LaButti K."/>
            <person name="Lang B.F."/>
            <person name="Lipzen A."/>
            <person name="O'Donnell K."/>
            <person name="Pangilinan J."/>
            <person name="Reynolds N."/>
            <person name="Sandor L."/>
            <person name="Smith M.E."/>
            <person name="Tsang A."/>
            <person name="Grigoriev I.V."/>
            <person name="Stajich J.E."/>
            <person name="Spatafora J.W."/>
        </authorList>
    </citation>
    <scope>NUCLEOTIDE SEQUENCE</scope>
    <source>
        <strain evidence="20">RSA 2281</strain>
    </source>
</reference>
<dbReference type="GO" id="GO:0005891">
    <property type="term" value="C:voltage-gated calcium channel complex"/>
    <property type="evidence" value="ECO:0007669"/>
    <property type="project" value="InterPro"/>
</dbReference>
<comment type="subcellular location">
    <subcellularLocation>
        <location evidence="1 15">Membrane</location>
        <topology evidence="1 15">Multi-pass membrane protein</topology>
    </subcellularLocation>
</comment>
<evidence type="ECO:0000259" key="19">
    <source>
        <dbReference type="Pfam" id="PF16905"/>
    </source>
</evidence>
<dbReference type="SUPFAM" id="SSF81324">
    <property type="entry name" value="Voltage-gated potassium channels"/>
    <property type="match status" value="4"/>
</dbReference>
<evidence type="ECO:0000313" key="20">
    <source>
        <dbReference type="EMBL" id="KAI9262117.1"/>
    </source>
</evidence>
<feature type="transmembrane region" description="Helical" evidence="17">
    <location>
        <begin position="2165"/>
        <end position="2185"/>
    </location>
</feature>
<comment type="similarity">
    <text evidence="15">Belongs to the calcium channel alpha-1 subunit (TC 1.A.1.11) family.</text>
</comment>
<keyword evidence="4 15" id="KW-0107">Calcium channel</keyword>
<feature type="binding site" evidence="14">
    <location>
        <position position="2052"/>
    </location>
    <ligand>
        <name>Ca(2+)</name>
        <dbReference type="ChEBI" id="CHEBI:29108"/>
    </ligand>
</feature>
<feature type="transmembrane region" description="Helical" evidence="17">
    <location>
        <begin position="1873"/>
        <end position="1896"/>
    </location>
</feature>
<accession>A0AAD5PDB7</accession>
<dbReference type="Proteomes" id="UP001209540">
    <property type="component" value="Unassembled WGS sequence"/>
</dbReference>
<name>A0AAD5PDB7_9FUNG</name>
<protein>
    <submittedName>
        <fullName evidence="20">Ion transport protein-domain-containing protein</fullName>
    </submittedName>
</protein>
<keyword evidence="9 17" id="KW-1133">Transmembrane helix</keyword>
<dbReference type="InterPro" id="IPR031649">
    <property type="entry name" value="GPHH_dom"/>
</dbReference>
<sequence length="2824" mass="321105">MKPQGKHNLPPYSSAYHVNQQTRRFSQEEQQPQPQRGNRSSADLRRTSAFPPIGSNNAATTSSATQHPRQNSEQQQPIPTIYHSQHLDEQQAYPPLTKDRLEKKNRIDALIMGRSTQPGRRIRIPRRRSISNGYIFRHLYNEDNEPMHLTGHTVVEDDESTVGSTEESVNPYIMGGNHSSNILHQGTTSDTSSPTQQQSQQQQQQQQQKQQQQGQQQQQQQRRSRSRHPNSTIYPPPASSRYNGGGSMMGGDNPIMIRDSSQKTSVLGTPSFRVRAAASARTPWYQRLPQQQPQYSASNASRDVLESRKRLSRLLKLSTAARVRNMAATGAAAANKVRYQQQQQQYGTPPIVGGATSSTSSGAPGNINSAAAAAAIAARASSTSAATVRNTWRWIFCSFESIAWRVVDARSCEPEGERMTVQEMMTLAQYLKLAGVYALEEYLIHENEEIHSEQVQQQRRRRSTEKFSYGSKRAPAQRRSSVVVMDRPLDPSPSSPQQSSVHSSNTPKYRHYQRNHHHHHRHHHYQEQYQHHHNSHQEEHFLNGGGLQKTDSSSTQLHPLDDDRLVIRSPSIESSSDQSSSTELLRRQRQQQQQQRENYRLGSLGNIFPYRPRQPRRHSRKRKHHRLGFTPDGGTTTSTTGSESGHSRQTSNLLIDENYYPPPSISSNQRERLTLGAENSNDNDDARSALTGHFSDPGTASQHHSTIADGRSSSFGNLNSNNKWKYPCPRELIHRVSNAFTATLSSPRRNRGGEGFLFPNPYHSFYSSSSSSSSITTSNDSVVDVPAIRFEGWSLWIFSPTSSIRLFFWKIIASSSFNVFILCLLIAQWTILSFVPIFKNTDKTNFYQPYQYVLLAINIIYTQVHYRGGFIYNLLEAMAKIITYGFILSQPSRARPDLLGIVTKPVKQVTTAIQYRYNHFMRHYKSDQQQQQGNSRDYGFPEFSEASPRMIPSISRSTPPLNYHVNRGEDQQSLTNGNDNHEQEQDMMQPMEEDQHAPWSPISSSPDDNNDTQHHQHFLSRRPFYSHGDREDGPGSPNETIPSTAINRTSSFGIEYESVIAPEHVHHNHQCHSQHPTNDPQVGCYSPTTSRTTPGITAPELMDDEENFLKISHCAYLGSLSNLFDVIAISAYWVDVVLMFSTDGTWSLFKALGATRLLRLVVITEGTSVIIESFSTSFAMLKNVLGFFIFFWVLFSLLGLFVFMNSFSNRCAVDPGSITEIYRGNLTYIEPPAACNSFMDNQGVIRGIYDLNSQSYTAYNGADGFTCKQGQICAQSGSNQPSWGHISYHNIFYTMMNVFTVISTEGWTDLMYMSEDSISNTAASIYYCFCVYLMTFIMVPMFIAVITTSFASARGDMRHSAFATEKRTRLLLTRSIATTTGKENEGEVNEEWIYGGGTTNNNGPVDRTDLCRRWMGIIVSNRYFPIVGSLLVACNMIAMMFFTAVRVNYNIDTLDCIEIAFTIIFALELILRLGGSANWIDFYIAIGSTINELPIIRDNHLLHRYLQVFAVLRSYRLVYLFPRVLKLLSSVIGDGQGIINLSFFTFLVLCLLCPISIQLFGGDFTASGLDGQDMRFDTFYQAFIALFQIMTGENWTDILYDAMHSQSHASVVYAAIYMCLVYFVVHYLVLNLFIAVIMENFDLDEDEIRQIQIKKYIRQHRWQPEYFKLDIISQALLPIFVKQDRRKLNLPQMPQTLVASVGQEQFKSFLVMEQELKPQKSTAKRRSSVISTLNRPLLKRFHATLPSFGRTGSTSTRKGSTVSGFSSNSIAVITEDPEEENEPLVKYGDEYEINVAKENKDVILENLNVFRTLFIFSPNSLVRRTATRMVHSKIYKFVIFILLCTSILLAILTDDKQRKYINPTPFFYIEETLQYIMLAVFWIDVIFHIACDGIFVLPTSYLRSVWNILDVLLLTGQLVVIFTVQCDLDGLQKRARYLRTLRTLRSIRIIYYVDGMRVIILDLLHGLPIIMDAVVLNVLVFAAFAIYGCYIFSDRFDKCNDEDVGMRLECQWEFKSPETRIIMPRNWDIPYKYSYDYFGNALLHLFECASGEGWILSLFSAMSVRTQVNTQPQFDWLAEASWNAIYYLVFMFVASLCSIQLFIGVILETFKRRRGISSLTNTQRQFQDLQRQLSLIKPSRKATRPRDGTIRALCYDIVINKHGPFGIFVTKVIITHIVLLASFHLHQSNFLTNIQNVVSYIFIGIYILEIILKVTGLGIRKWMSSKWNIYDAVIITLVVILTIFRNSVKAQFTLQLFYSLMLVGIAVRYAERNESLDTFLRSAKRAMPVVMYVTGAFAIVIFCFAVILQELFANTRYGVYGNNHANFRTLGDTLQTLYRITTGENWDFLMHDFAVQYPKCVNEEDCGSPGAAITLFVIFYIVCTYIFVNLFTVVVINNFSFTFDNRNQFTLITRTDLRHFKEAWAQFDPTATGYIHMRDVPGFLRTLDGVLAMRIYDEEHSIKSLLEASNEMDADVANLASVPLPTNISDFAQNNILGERFYNFQAVNQQLSTMDVDAIRDNKRRYTFVYQEILFSSSARGISFHEMLQILSMQLVDVSKSLTFDELVNHARKQDKVAKSLATEKAKSLVSMLVQRHKYLKQREQVRENQFSNMSILGELLSPAGRVPLDLKGPAIENNKRKGGITRGKSERESIGSASDRFQHRSSSLPHVRPDLEYANASDFQEKKPKETTESNNNGGVVPTIVVDQSITQPQFPQSSKLLKTRYYVPPRIPARTPSPTTPQIPTTEQLENSLSPPPQKSSSLLPRPSIDSYTSLKRASISSISTPINAMTDSFYDPTLSLFTRYYTLDAPMDMSDSDATEL</sequence>
<dbReference type="InterPro" id="IPR050599">
    <property type="entry name" value="VDCC_alpha-1_subunit"/>
</dbReference>
<dbReference type="Gene3D" id="1.20.120.350">
    <property type="entry name" value="Voltage-gated potassium channels. Chain C"/>
    <property type="match status" value="3"/>
</dbReference>